<keyword evidence="3 19" id="KW-0813">Transport</keyword>
<feature type="domain" description="TonB-dependent receptor plug" evidence="23">
    <location>
        <begin position="84"/>
        <end position="182"/>
    </location>
</feature>
<evidence type="ECO:0000256" key="8">
    <source>
        <dbReference type="ARBA" id="ARBA00022729"/>
    </source>
</evidence>
<dbReference type="FunFam" id="2.170.130.10:FF:000001">
    <property type="entry name" value="Catecholate siderophore TonB-dependent receptor"/>
    <property type="match status" value="1"/>
</dbReference>
<comment type="similarity">
    <text evidence="2 19 20">Belongs to the TonB-dependent receptor family.</text>
</comment>
<dbReference type="AlphaFoldDB" id="A0A6I6LYJ6"/>
<dbReference type="GO" id="GO:0006829">
    <property type="term" value="P:zinc ion transport"/>
    <property type="evidence" value="ECO:0007669"/>
    <property type="project" value="UniProtKB-KW"/>
</dbReference>
<evidence type="ECO:0000256" key="6">
    <source>
        <dbReference type="ARBA" id="ARBA00022596"/>
    </source>
</evidence>
<evidence type="ECO:0000256" key="21">
    <source>
        <dbReference type="SAM" id="SignalP"/>
    </source>
</evidence>
<accession>A0A6I6LYJ6</accession>
<dbReference type="InterPro" id="IPR036942">
    <property type="entry name" value="Beta-barrel_TonB_sf"/>
</dbReference>
<dbReference type="SUPFAM" id="SSF56935">
    <property type="entry name" value="Porins"/>
    <property type="match status" value="1"/>
</dbReference>
<gene>
    <name evidence="24" type="ORF">GQA94_17055</name>
</gene>
<keyword evidence="5" id="KW-0410">Iron transport</keyword>
<dbReference type="EMBL" id="CP046902">
    <property type="protein sequence ID" value="QGZ31682.1"/>
    <property type="molecule type" value="Genomic_DNA"/>
</dbReference>
<keyword evidence="16 19" id="KW-0998">Cell outer membrane</keyword>
<reference evidence="24 25" key="1">
    <citation type="submission" date="2019-12" db="EMBL/GenBank/DDBJ databases">
        <title>Complete genome sequence of Pseudomonas stutzeri.</title>
        <authorList>
            <person name="Lim S.R."/>
            <person name="Kim J.H."/>
        </authorList>
    </citation>
    <scope>NUCLEOTIDE SEQUENCE [LARGE SCALE GENOMIC DNA]</scope>
    <source>
        <strain evidence="24 25">PM101005</strain>
    </source>
</reference>
<evidence type="ECO:0000256" key="4">
    <source>
        <dbReference type="ARBA" id="ARBA00022452"/>
    </source>
</evidence>
<evidence type="ECO:0000256" key="14">
    <source>
        <dbReference type="ARBA" id="ARBA00023136"/>
    </source>
</evidence>
<dbReference type="Proteomes" id="UP000438983">
    <property type="component" value="Chromosome"/>
</dbReference>
<keyword evidence="10" id="KW-0408">Iron</keyword>
<keyword evidence="4 19" id="KW-1134">Transmembrane beta strand</keyword>
<organism evidence="24 25">
    <name type="scientific">Stutzerimonas stutzeri</name>
    <name type="common">Pseudomonas stutzeri</name>
    <dbReference type="NCBI Taxonomy" id="316"/>
    <lineage>
        <taxon>Bacteria</taxon>
        <taxon>Pseudomonadati</taxon>
        <taxon>Pseudomonadota</taxon>
        <taxon>Gammaproteobacteria</taxon>
        <taxon>Pseudomonadales</taxon>
        <taxon>Pseudomonadaceae</taxon>
        <taxon>Stutzerimonas</taxon>
    </lineage>
</organism>
<dbReference type="InterPro" id="IPR039426">
    <property type="entry name" value="TonB-dep_rcpt-like"/>
</dbReference>
<keyword evidence="8 21" id="KW-0732">Signal</keyword>
<evidence type="ECO:0000256" key="11">
    <source>
        <dbReference type="ARBA" id="ARBA00023065"/>
    </source>
</evidence>
<evidence type="ECO:0000256" key="13">
    <source>
        <dbReference type="ARBA" id="ARBA00023112"/>
    </source>
</evidence>
<feature type="chain" id="PRO_5026308146" description="Metal-pseudopaline receptor CntO" evidence="21">
    <location>
        <begin position="35"/>
        <end position="718"/>
    </location>
</feature>
<dbReference type="GO" id="GO:0015675">
    <property type="term" value="P:nickel cation transport"/>
    <property type="evidence" value="ECO:0007669"/>
    <property type="project" value="UniProtKB-KW"/>
</dbReference>
<dbReference type="PANTHER" id="PTHR32552:SF68">
    <property type="entry name" value="FERRICHROME OUTER MEMBRANE TRANSPORTER_PHAGE RECEPTOR"/>
    <property type="match status" value="1"/>
</dbReference>
<keyword evidence="12 20" id="KW-0798">TonB box</keyword>
<evidence type="ECO:0000256" key="16">
    <source>
        <dbReference type="ARBA" id="ARBA00023237"/>
    </source>
</evidence>
<dbReference type="OrthoDB" id="127311at2"/>
<evidence type="ECO:0000256" key="9">
    <source>
        <dbReference type="ARBA" id="ARBA00022906"/>
    </source>
</evidence>
<dbReference type="NCBIfam" id="TIGR01783">
    <property type="entry name" value="TonB-siderophor"/>
    <property type="match status" value="1"/>
</dbReference>
<keyword evidence="15 24" id="KW-0675">Receptor</keyword>
<dbReference type="PROSITE" id="PS52016">
    <property type="entry name" value="TONB_DEPENDENT_REC_3"/>
    <property type="match status" value="1"/>
</dbReference>
<evidence type="ECO:0000256" key="3">
    <source>
        <dbReference type="ARBA" id="ARBA00022448"/>
    </source>
</evidence>
<evidence type="ECO:0000256" key="19">
    <source>
        <dbReference type="PROSITE-ProRule" id="PRU01360"/>
    </source>
</evidence>
<keyword evidence="9" id="KW-0864">Zinc transport</keyword>
<comment type="subcellular location">
    <subcellularLocation>
        <location evidence="1 19">Cell outer membrane</location>
        <topology evidence="1 19">Multi-pass membrane protein</topology>
    </subcellularLocation>
</comment>
<dbReference type="FunFam" id="2.40.170.20:FF:000005">
    <property type="entry name" value="TonB-dependent siderophore receptor"/>
    <property type="match status" value="1"/>
</dbReference>
<dbReference type="InterPro" id="IPR000531">
    <property type="entry name" value="Beta-barrel_TonB"/>
</dbReference>
<dbReference type="CDD" id="cd01347">
    <property type="entry name" value="ligand_gated_channel"/>
    <property type="match status" value="1"/>
</dbReference>
<evidence type="ECO:0000256" key="15">
    <source>
        <dbReference type="ARBA" id="ARBA00023170"/>
    </source>
</evidence>
<name>A0A6I6LYJ6_STUST</name>
<dbReference type="InterPro" id="IPR037066">
    <property type="entry name" value="Plug_dom_sf"/>
</dbReference>
<dbReference type="GO" id="GO:0015344">
    <property type="term" value="F:siderophore uptake transmembrane transporter activity"/>
    <property type="evidence" value="ECO:0007669"/>
    <property type="project" value="TreeGrafter"/>
</dbReference>
<feature type="domain" description="TonB-dependent receptor-like beta-barrel" evidence="22">
    <location>
        <begin position="256"/>
        <end position="687"/>
    </location>
</feature>
<evidence type="ECO:0000256" key="17">
    <source>
        <dbReference type="ARBA" id="ARBA00056786"/>
    </source>
</evidence>
<evidence type="ECO:0000313" key="24">
    <source>
        <dbReference type="EMBL" id="QGZ31682.1"/>
    </source>
</evidence>
<dbReference type="GO" id="GO:0015891">
    <property type="term" value="P:siderophore transport"/>
    <property type="evidence" value="ECO:0007669"/>
    <property type="project" value="InterPro"/>
</dbReference>
<feature type="signal peptide" evidence="21">
    <location>
        <begin position="1"/>
        <end position="34"/>
    </location>
</feature>
<evidence type="ECO:0000256" key="20">
    <source>
        <dbReference type="RuleBase" id="RU003357"/>
    </source>
</evidence>
<dbReference type="Gene3D" id="2.170.130.10">
    <property type="entry name" value="TonB-dependent receptor, plug domain"/>
    <property type="match status" value="1"/>
</dbReference>
<evidence type="ECO:0000259" key="23">
    <source>
        <dbReference type="Pfam" id="PF07715"/>
    </source>
</evidence>
<evidence type="ECO:0000256" key="2">
    <source>
        <dbReference type="ARBA" id="ARBA00009810"/>
    </source>
</evidence>
<dbReference type="Gene3D" id="2.40.170.20">
    <property type="entry name" value="TonB-dependent receptor, beta-barrel domain"/>
    <property type="match status" value="1"/>
</dbReference>
<keyword evidence="13" id="KW-0921">Nickel transport</keyword>
<keyword evidence="11" id="KW-0406">Ion transport</keyword>
<dbReference type="GO" id="GO:0038023">
    <property type="term" value="F:signaling receptor activity"/>
    <property type="evidence" value="ECO:0007669"/>
    <property type="project" value="InterPro"/>
</dbReference>
<dbReference type="Pfam" id="PF07715">
    <property type="entry name" value="Plug"/>
    <property type="match status" value="1"/>
</dbReference>
<dbReference type="InterPro" id="IPR012910">
    <property type="entry name" value="Plug_dom"/>
</dbReference>
<dbReference type="Pfam" id="PF00593">
    <property type="entry name" value="TonB_dep_Rec_b-barrel"/>
    <property type="match status" value="1"/>
</dbReference>
<evidence type="ECO:0000256" key="12">
    <source>
        <dbReference type="ARBA" id="ARBA00023077"/>
    </source>
</evidence>
<keyword evidence="14 19" id="KW-0472">Membrane</keyword>
<protein>
    <recommendedName>
        <fullName evidence="18">Metal-pseudopaline receptor CntO</fullName>
    </recommendedName>
</protein>
<evidence type="ECO:0000256" key="5">
    <source>
        <dbReference type="ARBA" id="ARBA00022496"/>
    </source>
</evidence>
<dbReference type="GO" id="GO:0009279">
    <property type="term" value="C:cell outer membrane"/>
    <property type="evidence" value="ECO:0007669"/>
    <property type="project" value="UniProtKB-SubCell"/>
</dbReference>
<evidence type="ECO:0000256" key="18">
    <source>
        <dbReference type="ARBA" id="ARBA00072467"/>
    </source>
</evidence>
<proteinExistence type="inferred from homology"/>
<keyword evidence="7 19" id="KW-0812">Transmembrane</keyword>
<evidence type="ECO:0000259" key="22">
    <source>
        <dbReference type="Pfam" id="PF00593"/>
    </source>
</evidence>
<evidence type="ECO:0000256" key="7">
    <source>
        <dbReference type="ARBA" id="ARBA00022692"/>
    </source>
</evidence>
<dbReference type="PANTHER" id="PTHR32552">
    <property type="entry name" value="FERRICHROME IRON RECEPTOR-RELATED"/>
    <property type="match status" value="1"/>
</dbReference>
<evidence type="ECO:0000256" key="1">
    <source>
        <dbReference type="ARBA" id="ARBA00004571"/>
    </source>
</evidence>
<keyword evidence="6" id="KW-0533">Nickel</keyword>
<comment type="function">
    <text evidence="17">Transports the metallophore pseudopaline, which is involved in the acquisition of nickel and zinc, and thus enables bacterial growth inside the host, where metal access is limited. Is probably involved in the import of pseudopaline-metal complexes.</text>
</comment>
<sequence>MSRRPTLHPLFVALRTASLVVPAASLCSVALAQAANEAPASPATAFELPAQEIVSSESERADGPVDGYVASRSATGTKTDTPILQVPQSISVITADRMQDQGVQTLQDALRYVSGVRGEAFGLDARGDSSKVRGSTPVLFLDGLQQAFGSYTTSRTDPFTLERVEVLKGPSSMLYGQSPVGGLINMVSKRPRDQQRTELQFQYGSHDRKQLAIDSTGPLNDDGSLLYRVVAIARDSDSQVDYVEDNRLLLMPSITWRPTEDIEWTLLANIQRDDSGSTSQFLPHRGTLLGAPYGHYDTDLFVSEPGFDEYDTEQLALTSQLSWRLNETWTLRQNLRYQESEVSYQQIYGWPPVLNADNRTLNRIYYVAKPEVDVWVADHHAQALFDTGPVQHTVLFGSDYQHAVTNREQAGGAATPLDLYDPVYGTFDPSIIQLSADPEQTLAQQGLYVQDQLKYERWVLTLGLRKDWADNRTDGGTRQKDDAVTGRVGLTYLFDNGVAPYISYSESFQPIVGLNAATNEPYKPLEGEQWELGVKYQPVDSNSLYTAAVFDLREQNRQMPDPDNPSNTIQTGETKARGLELEAMVAVTPNWDLVATYTHLDTEVLEGTPREEGARLATIPENMASLWSQHRFELLGIPGFSAGAGVRYVGESWDGTDTLKTPSTTLFDAMLGYRYQDWAFTLNATNLEDETYYTTCLSRGDCFLGSRRTLVGTVSYSF</sequence>
<dbReference type="InterPro" id="IPR010105">
    <property type="entry name" value="TonB_sidphr_rcpt"/>
</dbReference>
<keyword evidence="9" id="KW-0862">Zinc</keyword>
<dbReference type="RefSeq" id="WP_158189130.1">
    <property type="nucleotide sequence ID" value="NZ_CP046902.1"/>
</dbReference>
<evidence type="ECO:0000313" key="25">
    <source>
        <dbReference type="Proteomes" id="UP000438983"/>
    </source>
</evidence>
<evidence type="ECO:0000256" key="10">
    <source>
        <dbReference type="ARBA" id="ARBA00023004"/>
    </source>
</evidence>